<dbReference type="Pfam" id="PF13449">
    <property type="entry name" value="Phytase-like"/>
    <property type="match status" value="1"/>
</dbReference>
<dbReference type="InterPro" id="IPR014567">
    <property type="entry name" value="UCP031900"/>
</dbReference>
<accession>A0A4R6ABI2</accession>
<keyword evidence="3" id="KW-1185">Reference proteome</keyword>
<reference evidence="2 3" key="1">
    <citation type="submission" date="2019-03" db="EMBL/GenBank/DDBJ databases">
        <title>Primorskyibacter sp. SS33 isolated from sediments.</title>
        <authorList>
            <person name="Xunke S."/>
        </authorList>
    </citation>
    <scope>NUCLEOTIDE SEQUENCE [LARGE SCALE GENOMIC DNA]</scope>
    <source>
        <strain evidence="2 3">SS33</strain>
    </source>
</reference>
<dbReference type="SUPFAM" id="SSF50956">
    <property type="entry name" value="Thermostable phytase (3-phytase)"/>
    <property type="match status" value="1"/>
</dbReference>
<dbReference type="InterPro" id="IPR027372">
    <property type="entry name" value="Phytase-like_dom"/>
</dbReference>
<dbReference type="EMBL" id="SNAA01000011">
    <property type="protein sequence ID" value="TDL78483.1"/>
    <property type="molecule type" value="Genomic_DNA"/>
</dbReference>
<feature type="domain" description="Phytase-like" evidence="1">
    <location>
        <begin position="26"/>
        <end position="266"/>
    </location>
</feature>
<organism evidence="2 3">
    <name type="scientific">Palleronia sediminis</name>
    <dbReference type="NCBI Taxonomy" id="2547833"/>
    <lineage>
        <taxon>Bacteria</taxon>
        <taxon>Pseudomonadati</taxon>
        <taxon>Pseudomonadota</taxon>
        <taxon>Alphaproteobacteria</taxon>
        <taxon>Rhodobacterales</taxon>
        <taxon>Roseobacteraceae</taxon>
        <taxon>Palleronia</taxon>
    </lineage>
</organism>
<dbReference type="OrthoDB" id="9798693at2"/>
<gene>
    <name evidence="2" type="ORF">E2L08_11075</name>
</gene>
<dbReference type="PIRSF" id="PIRSF031900">
    <property type="entry name" value="UCP031900"/>
    <property type="match status" value="1"/>
</dbReference>
<dbReference type="AlphaFoldDB" id="A0A4R6ABI2"/>
<sequence>MLALAGAPLAAADFLGAYVWRSGDAGFGGFSGLEMTDDGTQLIAVSDRAGLIQASVGRRPDGTIGGLRGGPVRALRNIDGSAMGRSKGDSEGLALGPDGRIYISFEGVRPRIWQYPGIDGPPAELARHPDWDAYPRNGSLEALAIAPDGALWTLPEQTATGRGPFPAWVYRHGAWRKGPAIARRGPFVPVGMDFDDRGRLYLLERHFTGIAFASRVRRFTLSGDRISDAETLLRTPGGTHDNLEGISVWRDGAGDLRLTMISDDNFRFFQRTELVEYRVPG</sequence>
<proteinExistence type="predicted"/>
<comment type="caution">
    <text evidence="2">The sequence shown here is derived from an EMBL/GenBank/DDBJ whole genome shotgun (WGS) entry which is preliminary data.</text>
</comment>
<dbReference type="Proteomes" id="UP000295701">
    <property type="component" value="Unassembled WGS sequence"/>
</dbReference>
<evidence type="ECO:0000259" key="1">
    <source>
        <dbReference type="Pfam" id="PF13449"/>
    </source>
</evidence>
<name>A0A4R6ABI2_9RHOB</name>
<evidence type="ECO:0000313" key="2">
    <source>
        <dbReference type="EMBL" id="TDL78483.1"/>
    </source>
</evidence>
<protein>
    <submittedName>
        <fullName evidence="2">Esterase-like activity of phytase family protein</fullName>
    </submittedName>
</protein>
<evidence type="ECO:0000313" key="3">
    <source>
        <dbReference type="Proteomes" id="UP000295701"/>
    </source>
</evidence>